<dbReference type="Pfam" id="PF14737">
    <property type="entry name" value="DUF4470"/>
    <property type="match status" value="1"/>
</dbReference>
<name>A0AAD7DWU1_9AGAR</name>
<feature type="domain" description="DUF4470" evidence="1">
    <location>
        <begin position="15"/>
        <end position="102"/>
    </location>
</feature>
<sequence length="1098" mass="123259">MARPLYWPDRYFFYPIGNTSAVSLTRDLAPETDGKILLLGCGDPRNILYTIFSEPDQERTLDFTCCDIDPAVLARNVILLTLVADHEISPATIWNIFYHMRLDEAALMVLVSHCRKLLSVSSMLKQWRTSVYSHLIKICTEYTLTELRRHWSLYATMQDISSQRKVAIEAEFTERSEFAKQNITTATISVARSAGPLMTRAMPLGTQLFNEYWTTGGNFVSPDEARRSRLLNPTFGCSVHYGLSPMISFHLVSTLGNSKGNPTTTQIITAVKEEFSAWCLSFYKSVIEKTPPIIRLFLGESTAVCRIIITGNPLITLDQHEYLAAGAPTTFNVIDTSNLDDHIGSFNVLVAAYFVLYTESLLFRHLDATKEFANLLQSDLSTFGLLVGICPVNYLAGFSSRSNVHELMMYDTTKKTLNAGQFHRGTTWKAPASAHDLGSWPERQLIPIFDPSQLGTRLYDMYQQLFEKEEPSYFAQQVNATGDMNLALAASNMIHQTRETFVLFLKLVRERLEIPEARWLETMERFCALLVIQRTGFTLDLLSRHDLYARLRLHGVHTDSFFNFNVPKVGPMASWDRVPSLVRIILVVPRESLRTLEEAAVKVGTPLLQCEFRGTGRRTLNIFRSVHAAFGTVIPTGTPSRPSVLFNADPLRQKGSSPLIVSFIVAAQLLTVDAIDKIQVGLAIQSTAGVSWVLTKQFGSEFPLYSANIMDKSHVHVLPEQDLQQPSVNRPHVAATAIPQIGIVGPLTVEMDDECELVSRLVVRVSVDRQEAKALFSSPGSKLGIVQRSACVMQLSVGRYAQDIFFPFPVVGSENRLRIARTSLYIEVVVPLSGPFRSDGMKLNHFPIIGENLAFAPWSLHFVNLCRLPVLDTKAFDTSKWLKPHLAWMLSARIAGPLRRVFALRDKPSTECDTLIFISEVRFDLELHTLICDGYVLPLTPALMHNIRGDFGKLLQEGNIFNIGVYGNEMQAWKQLLPSFAERCRSWKHTKNCEYASRRKVPLSVEMHLDPLCTCGRGKDVEGMKSVQLWSKFAPLVTRIAMSPLFALSYLEPIVRDPNAGRCSVCRGKGKPKMKKCGTCVKRSDWKAHKLICKPVSS</sequence>
<protein>
    <recommendedName>
        <fullName evidence="1">DUF4470 domain-containing protein</fullName>
    </recommendedName>
</protein>
<dbReference type="AlphaFoldDB" id="A0AAD7DWU1"/>
<gene>
    <name evidence="2" type="ORF">B0H16DRAFT_1834396</name>
</gene>
<accession>A0AAD7DWU1</accession>
<evidence type="ECO:0000313" key="2">
    <source>
        <dbReference type="EMBL" id="KAJ7700906.1"/>
    </source>
</evidence>
<proteinExistence type="predicted"/>
<keyword evidence="3" id="KW-1185">Reference proteome</keyword>
<dbReference type="InterPro" id="IPR027974">
    <property type="entry name" value="DUF4470"/>
</dbReference>
<organism evidence="2 3">
    <name type="scientific">Mycena metata</name>
    <dbReference type="NCBI Taxonomy" id="1033252"/>
    <lineage>
        <taxon>Eukaryota</taxon>
        <taxon>Fungi</taxon>
        <taxon>Dikarya</taxon>
        <taxon>Basidiomycota</taxon>
        <taxon>Agaricomycotina</taxon>
        <taxon>Agaricomycetes</taxon>
        <taxon>Agaricomycetidae</taxon>
        <taxon>Agaricales</taxon>
        <taxon>Marasmiineae</taxon>
        <taxon>Mycenaceae</taxon>
        <taxon>Mycena</taxon>
    </lineage>
</organism>
<dbReference type="EMBL" id="JARKIB010000547">
    <property type="protein sequence ID" value="KAJ7700906.1"/>
    <property type="molecule type" value="Genomic_DNA"/>
</dbReference>
<dbReference type="Proteomes" id="UP001215598">
    <property type="component" value="Unassembled WGS sequence"/>
</dbReference>
<evidence type="ECO:0000259" key="1">
    <source>
        <dbReference type="Pfam" id="PF14737"/>
    </source>
</evidence>
<evidence type="ECO:0000313" key="3">
    <source>
        <dbReference type="Proteomes" id="UP001215598"/>
    </source>
</evidence>
<comment type="caution">
    <text evidence="2">The sequence shown here is derived from an EMBL/GenBank/DDBJ whole genome shotgun (WGS) entry which is preliminary data.</text>
</comment>
<reference evidence="2" key="1">
    <citation type="submission" date="2023-03" db="EMBL/GenBank/DDBJ databases">
        <title>Massive genome expansion in bonnet fungi (Mycena s.s.) driven by repeated elements and novel gene families across ecological guilds.</title>
        <authorList>
            <consortium name="Lawrence Berkeley National Laboratory"/>
            <person name="Harder C.B."/>
            <person name="Miyauchi S."/>
            <person name="Viragh M."/>
            <person name="Kuo A."/>
            <person name="Thoen E."/>
            <person name="Andreopoulos B."/>
            <person name="Lu D."/>
            <person name="Skrede I."/>
            <person name="Drula E."/>
            <person name="Henrissat B."/>
            <person name="Morin E."/>
            <person name="Kohler A."/>
            <person name="Barry K."/>
            <person name="LaButti K."/>
            <person name="Morin E."/>
            <person name="Salamov A."/>
            <person name="Lipzen A."/>
            <person name="Mereny Z."/>
            <person name="Hegedus B."/>
            <person name="Baldrian P."/>
            <person name="Stursova M."/>
            <person name="Weitz H."/>
            <person name="Taylor A."/>
            <person name="Grigoriev I.V."/>
            <person name="Nagy L.G."/>
            <person name="Martin F."/>
            <person name="Kauserud H."/>
        </authorList>
    </citation>
    <scope>NUCLEOTIDE SEQUENCE</scope>
    <source>
        <strain evidence="2">CBHHK182m</strain>
    </source>
</reference>